<proteinExistence type="predicted"/>
<reference evidence="2" key="2">
    <citation type="submission" date="2020-10" db="UniProtKB">
        <authorList>
            <consortium name="WormBaseParasite"/>
        </authorList>
    </citation>
    <scope>IDENTIFICATION</scope>
</reference>
<evidence type="ECO:0000313" key="1">
    <source>
        <dbReference type="Proteomes" id="UP000492821"/>
    </source>
</evidence>
<keyword evidence="1" id="KW-1185">Reference proteome</keyword>
<protein>
    <submittedName>
        <fullName evidence="2">FBA_2 domain-containing protein</fullName>
    </submittedName>
</protein>
<dbReference type="AlphaFoldDB" id="A0A7E4UX60"/>
<accession>A0A7E4UX60</accession>
<organism evidence="1 2">
    <name type="scientific">Panagrellus redivivus</name>
    <name type="common">Microworm</name>
    <dbReference type="NCBI Taxonomy" id="6233"/>
    <lineage>
        <taxon>Eukaryota</taxon>
        <taxon>Metazoa</taxon>
        <taxon>Ecdysozoa</taxon>
        <taxon>Nematoda</taxon>
        <taxon>Chromadorea</taxon>
        <taxon>Rhabditida</taxon>
        <taxon>Tylenchina</taxon>
        <taxon>Panagrolaimomorpha</taxon>
        <taxon>Panagrolaimoidea</taxon>
        <taxon>Panagrolaimidae</taxon>
        <taxon>Panagrellus</taxon>
    </lineage>
</organism>
<name>A0A7E4UX60_PANRE</name>
<dbReference type="Proteomes" id="UP000492821">
    <property type="component" value="Unassembled WGS sequence"/>
</dbReference>
<dbReference type="WBParaSite" id="Pan_g1364.t1">
    <property type="protein sequence ID" value="Pan_g1364.t1"/>
    <property type="gene ID" value="Pan_g1364"/>
</dbReference>
<sequence length="280" mass="32903">MPYPIAKLPYGLRSRLSELTTPVERYHLQIAAGNAAICPPKLQLYKIIYYNFYETAFNPLLDPNFVYKKDDLFLCTGGLEFSNDDVDLPYYQNCMINQVILLPNLLSLHNYENSKPFLTMLPSNTCVKNVTEVEIEPKYDQVPIDIEDVFATFPRLQKLALDSTFQNTWITDMLKYQKQKLSHVDLFVCKDELDKLHSWNVEMITTFILAQQDDFTLEVTFFINESDLYIVYNWIYNFLIPKSGLQIWNEDANPPFRHICIYIHGNIIEYHYLYFPPVNS</sequence>
<evidence type="ECO:0000313" key="2">
    <source>
        <dbReference type="WBParaSite" id="Pan_g1364.t1"/>
    </source>
</evidence>
<reference evidence="1" key="1">
    <citation type="journal article" date="2013" name="Genetics">
        <title>The draft genome and transcriptome of Panagrellus redivivus are shaped by the harsh demands of a free-living lifestyle.</title>
        <authorList>
            <person name="Srinivasan J."/>
            <person name="Dillman A.R."/>
            <person name="Macchietto M.G."/>
            <person name="Heikkinen L."/>
            <person name="Lakso M."/>
            <person name="Fracchia K.M."/>
            <person name="Antoshechkin I."/>
            <person name="Mortazavi A."/>
            <person name="Wong G."/>
            <person name="Sternberg P.W."/>
        </authorList>
    </citation>
    <scope>NUCLEOTIDE SEQUENCE [LARGE SCALE GENOMIC DNA]</scope>
    <source>
        <strain evidence="1">MT8872</strain>
    </source>
</reference>